<evidence type="ECO:0000313" key="2">
    <source>
        <dbReference type="Proteomes" id="UP001219525"/>
    </source>
</evidence>
<name>A0AAD6Y3A6_9AGAR</name>
<reference evidence="1" key="1">
    <citation type="submission" date="2023-03" db="EMBL/GenBank/DDBJ databases">
        <title>Massive genome expansion in bonnet fungi (Mycena s.s.) driven by repeated elements and novel gene families across ecological guilds.</title>
        <authorList>
            <consortium name="Lawrence Berkeley National Laboratory"/>
            <person name="Harder C.B."/>
            <person name="Miyauchi S."/>
            <person name="Viragh M."/>
            <person name="Kuo A."/>
            <person name="Thoen E."/>
            <person name="Andreopoulos B."/>
            <person name="Lu D."/>
            <person name="Skrede I."/>
            <person name="Drula E."/>
            <person name="Henrissat B."/>
            <person name="Morin E."/>
            <person name="Kohler A."/>
            <person name="Barry K."/>
            <person name="LaButti K."/>
            <person name="Morin E."/>
            <person name="Salamov A."/>
            <person name="Lipzen A."/>
            <person name="Mereny Z."/>
            <person name="Hegedus B."/>
            <person name="Baldrian P."/>
            <person name="Stursova M."/>
            <person name="Weitz H."/>
            <person name="Taylor A."/>
            <person name="Grigoriev I.V."/>
            <person name="Nagy L.G."/>
            <person name="Martin F."/>
            <person name="Kauserud H."/>
        </authorList>
    </citation>
    <scope>NUCLEOTIDE SEQUENCE</scope>
    <source>
        <strain evidence="1">9144</strain>
    </source>
</reference>
<dbReference type="Proteomes" id="UP001219525">
    <property type="component" value="Unassembled WGS sequence"/>
</dbReference>
<accession>A0AAD6Y3A6</accession>
<protein>
    <submittedName>
        <fullName evidence="1">Uncharacterized protein</fullName>
    </submittedName>
</protein>
<dbReference type="AlphaFoldDB" id="A0AAD6Y3A6"/>
<proteinExistence type="predicted"/>
<dbReference type="Gene3D" id="3.60.130.30">
    <property type="match status" value="1"/>
</dbReference>
<organism evidence="1 2">
    <name type="scientific">Mycena pura</name>
    <dbReference type="NCBI Taxonomy" id="153505"/>
    <lineage>
        <taxon>Eukaryota</taxon>
        <taxon>Fungi</taxon>
        <taxon>Dikarya</taxon>
        <taxon>Basidiomycota</taxon>
        <taxon>Agaricomycotina</taxon>
        <taxon>Agaricomycetes</taxon>
        <taxon>Agaricomycetidae</taxon>
        <taxon>Agaricales</taxon>
        <taxon>Marasmiineae</taxon>
        <taxon>Mycenaceae</taxon>
        <taxon>Mycena</taxon>
    </lineage>
</organism>
<sequence>MLAIEKHLGKDCRTSFASVFAMMALNMGPRSCASSHRDGTDLLHLCSVTGLGDYCSKKGAHLALFEAGLLVELPAGWTILFPSALITHANALIQDGETRTSIVQYTPAALARYVHNGFKHPSQLKKSNLKAWKAAMADKATRWEQFKKSFPTVDQVKGISA</sequence>
<dbReference type="EMBL" id="JARJCW010000166">
    <property type="protein sequence ID" value="KAJ7189786.1"/>
    <property type="molecule type" value="Genomic_DNA"/>
</dbReference>
<evidence type="ECO:0000313" key="1">
    <source>
        <dbReference type="EMBL" id="KAJ7189786.1"/>
    </source>
</evidence>
<comment type="caution">
    <text evidence="1">The sequence shown here is derived from an EMBL/GenBank/DDBJ whole genome shotgun (WGS) entry which is preliminary data.</text>
</comment>
<gene>
    <name evidence="1" type="ORF">GGX14DRAFT_382864</name>
</gene>
<keyword evidence="2" id="KW-1185">Reference proteome</keyword>